<proteinExistence type="predicted"/>
<feature type="domain" description="DUF4283" evidence="2">
    <location>
        <begin position="108"/>
        <end position="190"/>
    </location>
</feature>
<evidence type="ECO:0000256" key="1">
    <source>
        <dbReference type="SAM" id="MobiDB-lite"/>
    </source>
</evidence>
<evidence type="ECO:0000313" key="4">
    <source>
        <dbReference type="Proteomes" id="UP001327560"/>
    </source>
</evidence>
<dbReference type="InterPro" id="IPR025558">
    <property type="entry name" value="DUF4283"/>
</dbReference>
<feature type="region of interest" description="Disordered" evidence="1">
    <location>
        <begin position="373"/>
        <end position="461"/>
    </location>
</feature>
<feature type="region of interest" description="Disordered" evidence="1">
    <location>
        <begin position="306"/>
        <end position="325"/>
    </location>
</feature>
<dbReference type="Pfam" id="PF14111">
    <property type="entry name" value="DUF4283"/>
    <property type="match status" value="1"/>
</dbReference>
<dbReference type="AlphaFoldDB" id="A0AAQ3JYD3"/>
<protein>
    <recommendedName>
        <fullName evidence="2">DUF4283 domain-containing protein</fullName>
    </recommendedName>
</protein>
<feature type="compositionally biased region" description="Basic and acidic residues" evidence="1">
    <location>
        <begin position="424"/>
        <end position="433"/>
    </location>
</feature>
<dbReference type="EMBL" id="CP136891">
    <property type="protein sequence ID" value="WOK97648.1"/>
    <property type="molecule type" value="Genomic_DNA"/>
</dbReference>
<accession>A0AAQ3JYD3</accession>
<dbReference type="PANTHER" id="PTHR31286:SF99">
    <property type="entry name" value="DUF4283 DOMAIN-CONTAINING PROTEIN"/>
    <property type="match status" value="1"/>
</dbReference>
<feature type="compositionally biased region" description="Pro residues" evidence="1">
    <location>
        <begin position="14"/>
        <end position="31"/>
    </location>
</feature>
<dbReference type="InterPro" id="IPR040256">
    <property type="entry name" value="At4g02000-like"/>
</dbReference>
<dbReference type="PANTHER" id="PTHR31286">
    <property type="entry name" value="GLYCINE-RICH CELL WALL STRUCTURAL PROTEIN 1.8-LIKE"/>
    <property type="match status" value="1"/>
</dbReference>
<name>A0AAQ3JYD3_9LILI</name>
<organism evidence="3 4">
    <name type="scientific">Canna indica</name>
    <name type="common">Indian-shot</name>
    <dbReference type="NCBI Taxonomy" id="4628"/>
    <lineage>
        <taxon>Eukaryota</taxon>
        <taxon>Viridiplantae</taxon>
        <taxon>Streptophyta</taxon>
        <taxon>Embryophyta</taxon>
        <taxon>Tracheophyta</taxon>
        <taxon>Spermatophyta</taxon>
        <taxon>Magnoliopsida</taxon>
        <taxon>Liliopsida</taxon>
        <taxon>Zingiberales</taxon>
        <taxon>Cannaceae</taxon>
        <taxon>Canna</taxon>
    </lineage>
</organism>
<feature type="compositionally biased region" description="Polar residues" evidence="1">
    <location>
        <begin position="374"/>
        <end position="387"/>
    </location>
</feature>
<evidence type="ECO:0000313" key="3">
    <source>
        <dbReference type="EMBL" id="WOK97648.1"/>
    </source>
</evidence>
<sequence>MADSRALPVSSSAPPLPHLPPDPPDRGPPSIPKSHLVLYSTLPPPPPMVKDRVMSHPASQRARTSWAEILREPQSSVSKVSITPPIGSIAESCTDIVHFSPSQLRSWNELWEHSLIGKFFGRVPPLSTISAWAKRIWLVSGFDSILDLEEVFFVFQFSDPLSSKEILIGGPYALGGSILCLVPWRPGFRPWCENFSTAPVWVRLLGLPLEYWNFDSISALGQALGKMISIDDRSFQFSRGRYVRVCVGMNLRHHIRQGLWVGESGKEFFQPFAYENLPSVCFSYGVIGHREADCPNNRVVDPNIPEVSSDAHHKNKTSNSSMPVVSSMNVVSDQVPDLNLNDASCSISCSDSSATIPGPACGPWILVSRRNNCRRSSTGDRQPNQMNPIPARGRPQSCGRHVQGVDSDLVMGELSPNDASLEPAGRESRKGKSSESQGNDRNSARPSSSDASVKVSLAEMSSRGISDSMPIQARTVLHTPQEFRLPAVPSVWVPKSTQSRLVGAKGLKKVELQMKY</sequence>
<evidence type="ECO:0000259" key="2">
    <source>
        <dbReference type="Pfam" id="PF14111"/>
    </source>
</evidence>
<gene>
    <name evidence="3" type="ORF">Cni_G06356</name>
</gene>
<feature type="region of interest" description="Disordered" evidence="1">
    <location>
        <begin position="1"/>
        <end position="35"/>
    </location>
</feature>
<feature type="compositionally biased region" description="Polar residues" evidence="1">
    <location>
        <begin position="434"/>
        <end position="451"/>
    </location>
</feature>
<keyword evidence="4" id="KW-1185">Reference proteome</keyword>
<feature type="compositionally biased region" description="Low complexity" evidence="1">
    <location>
        <begin position="1"/>
        <end position="13"/>
    </location>
</feature>
<reference evidence="3 4" key="1">
    <citation type="submission" date="2023-10" db="EMBL/GenBank/DDBJ databases">
        <title>Chromosome-scale genome assembly provides insights into flower coloration mechanisms of Canna indica.</title>
        <authorList>
            <person name="Li C."/>
        </authorList>
    </citation>
    <scope>NUCLEOTIDE SEQUENCE [LARGE SCALE GENOMIC DNA]</scope>
    <source>
        <tissue evidence="3">Flower</tissue>
    </source>
</reference>
<dbReference type="Proteomes" id="UP001327560">
    <property type="component" value="Chromosome 2"/>
</dbReference>